<organism evidence="7 8">
    <name type="scientific">Cupriavidus necator</name>
    <name type="common">Alcaligenes eutrophus</name>
    <name type="synonym">Ralstonia eutropha</name>
    <dbReference type="NCBI Taxonomy" id="106590"/>
    <lineage>
        <taxon>Bacteria</taxon>
        <taxon>Pseudomonadati</taxon>
        <taxon>Pseudomonadota</taxon>
        <taxon>Betaproteobacteria</taxon>
        <taxon>Burkholderiales</taxon>
        <taxon>Burkholderiaceae</taxon>
        <taxon>Cupriavidus</taxon>
    </lineage>
</organism>
<evidence type="ECO:0000313" key="7">
    <source>
        <dbReference type="EMBL" id="AVK72213.1"/>
    </source>
</evidence>
<dbReference type="Gene3D" id="3.40.960.10">
    <property type="entry name" value="VSR Endonuclease"/>
    <property type="match status" value="1"/>
</dbReference>
<proteinExistence type="inferred from homology"/>
<dbReference type="GO" id="GO:0006298">
    <property type="term" value="P:mismatch repair"/>
    <property type="evidence" value="ECO:0007669"/>
    <property type="project" value="InterPro"/>
</dbReference>
<evidence type="ECO:0000256" key="1">
    <source>
        <dbReference type="ARBA" id="ARBA00022722"/>
    </source>
</evidence>
<dbReference type="InterPro" id="IPR004603">
    <property type="entry name" value="DNA_mismatch_endonuc_vsr"/>
</dbReference>
<dbReference type="KEGG" id="cuh:BJN34_0150"/>
<evidence type="ECO:0000313" key="8">
    <source>
        <dbReference type="Proteomes" id="UP000189627"/>
    </source>
</evidence>
<dbReference type="EMBL" id="CP017757">
    <property type="protein sequence ID" value="AVK72213.1"/>
    <property type="molecule type" value="Genomic_DNA"/>
</dbReference>
<gene>
    <name evidence="7" type="ORF">BJN34_0150</name>
</gene>
<accession>A0A2P1DUZ1</accession>
<evidence type="ECO:0000256" key="5">
    <source>
        <dbReference type="ARBA" id="ARBA00023204"/>
    </source>
</evidence>
<sequence>MASIRGRGNKTTEATFVAILRAAAITGWRRHLKISLGYSGDGREQARSVRKGRSRTATARPDFVFRAVKLAVFLDGCFWHKCPIHYKAPATNPGFWEEKINANVARDRRVDAALKSAGWRVLHLWEHELRTPPTILRKLRRRLAP</sequence>
<keyword evidence="3" id="KW-0227">DNA damage</keyword>
<keyword evidence="4" id="KW-0378">Hydrolase</keyword>
<evidence type="ECO:0008006" key="9">
    <source>
        <dbReference type="Google" id="ProtNLM"/>
    </source>
</evidence>
<dbReference type="NCBIfam" id="TIGR00632">
    <property type="entry name" value="vsr"/>
    <property type="match status" value="1"/>
</dbReference>
<evidence type="ECO:0000256" key="2">
    <source>
        <dbReference type="ARBA" id="ARBA00022759"/>
    </source>
</evidence>
<dbReference type="SUPFAM" id="SSF52980">
    <property type="entry name" value="Restriction endonuclease-like"/>
    <property type="match status" value="1"/>
</dbReference>
<comment type="similarity">
    <text evidence="6">Belongs to the Vsr family.</text>
</comment>
<dbReference type="InterPro" id="IPR011335">
    <property type="entry name" value="Restrct_endonuc-II-like"/>
</dbReference>
<evidence type="ECO:0000256" key="6">
    <source>
        <dbReference type="ARBA" id="ARBA00029466"/>
    </source>
</evidence>
<reference evidence="8" key="1">
    <citation type="submission" date="2017-02" db="EMBL/GenBank/DDBJ databases">
        <title>Complete genome sequence of Cupriavidus necator strain NH9, a 3-chlorobenzoate degrader.</title>
        <authorList>
            <person name="Moriuchi R."/>
            <person name="Dohra H."/>
            <person name="Ogawa N."/>
        </authorList>
    </citation>
    <scope>NUCLEOTIDE SEQUENCE [LARGE SCALE GENOMIC DNA]</scope>
    <source>
        <strain evidence="8">NH9</strain>
    </source>
</reference>
<dbReference type="CDD" id="cd00221">
    <property type="entry name" value="Vsr"/>
    <property type="match status" value="1"/>
</dbReference>
<dbReference type="AlphaFoldDB" id="A0A2P1DUZ1"/>
<keyword evidence="5" id="KW-0234">DNA repair</keyword>
<dbReference type="GO" id="GO:0016787">
    <property type="term" value="F:hydrolase activity"/>
    <property type="evidence" value="ECO:0007669"/>
    <property type="project" value="UniProtKB-KW"/>
</dbReference>
<dbReference type="Proteomes" id="UP000189627">
    <property type="component" value="Chromosome 1"/>
</dbReference>
<keyword evidence="2" id="KW-0255">Endonuclease</keyword>
<evidence type="ECO:0000256" key="3">
    <source>
        <dbReference type="ARBA" id="ARBA00022763"/>
    </source>
</evidence>
<evidence type="ECO:0000256" key="4">
    <source>
        <dbReference type="ARBA" id="ARBA00022801"/>
    </source>
</evidence>
<dbReference type="GO" id="GO:0004519">
    <property type="term" value="F:endonuclease activity"/>
    <property type="evidence" value="ECO:0007669"/>
    <property type="project" value="UniProtKB-KW"/>
</dbReference>
<keyword evidence="1" id="KW-0540">Nuclease</keyword>
<dbReference type="Pfam" id="PF03852">
    <property type="entry name" value="Vsr"/>
    <property type="match status" value="1"/>
</dbReference>
<name>A0A2P1DUZ1_CUPNE</name>
<protein>
    <recommendedName>
        <fullName evidence="9">Very short patch repair endonuclease</fullName>
    </recommendedName>
</protein>